<feature type="transmembrane region" description="Helical" evidence="2">
    <location>
        <begin position="152"/>
        <end position="175"/>
    </location>
</feature>
<keyword evidence="2" id="KW-0812">Transmembrane</keyword>
<feature type="transmembrane region" description="Helical" evidence="2">
    <location>
        <begin position="90"/>
        <end position="110"/>
    </location>
</feature>
<feature type="region of interest" description="Disordered" evidence="1">
    <location>
        <begin position="503"/>
        <end position="621"/>
    </location>
</feature>
<dbReference type="OrthoDB" id="5404940at2759"/>
<feature type="compositionally biased region" description="Low complexity" evidence="1">
    <location>
        <begin position="356"/>
        <end position="368"/>
    </location>
</feature>
<feature type="region of interest" description="Disordered" evidence="1">
    <location>
        <begin position="243"/>
        <end position="467"/>
    </location>
</feature>
<dbReference type="Proteomes" id="UP000076632">
    <property type="component" value="Unassembled WGS sequence"/>
</dbReference>
<feature type="compositionally biased region" description="Polar residues" evidence="1">
    <location>
        <begin position="333"/>
        <end position="342"/>
    </location>
</feature>
<organism evidence="3 4">
    <name type="scientific">Xylona heveae (strain CBS 132557 / TC161)</name>
    <dbReference type="NCBI Taxonomy" id="1328760"/>
    <lineage>
        <taxon>Eukaryota</taxon>
        <taxon>Fungi</taxon>
        <taxon>Dikarya</taxon>
        <taxon>Ascomycota</taxon>
        <taxon>Pezizomycotina</taxon>
        <taxon>Xylonomycetes</taxon>
        <taxon>Xylonales</taxon>
        <taxon>Xylonaceae</taxon>
        <taxon>Xylona</taxon>
    </lineage>
</organism>
<proteinExistence type="predicted"/>
<dbReference type="InParanoid" id="A0A165HFG6"/>
<keyword evidence="2" id="KW-1133">Transmembrane helix</keyword>
<feature type="region of interest" description="Disordered" evidence="1">
    <location>
        <begin position="36"/>
        <end position="55"/>
    </location>
</feature>
<keyword evidence="2" id="KW-0472">Membrane</keyword>
<name>A0A165HFG6_XYLHT</name>
<sequence length="621" mass="68262">MGVEPPFLYDPPSTYPFNDDPLRPFNPKAVSQASLISAASRSRPRPKQEGPLVSFNRHPDSYLVLPVDNNAKPLSKGTKHTIQKVRWLQLFLRMLQLLGAVGALFCVIVIKNTGGAVGWIIRVPPCVAIVHLVYAIFHLSRPSKARTAQSSASYHVFSLITDIGLIPFYVILLLMSKTQYDNTADKPGKWSTFFNDATINHKIIFSTFLLSIANCGLHFISIFVALYLAIVFRRIAKLPPDMNPLEDNLTSRHKKKSSNASSMTEKRLSQSTISSSPRHSKAISQTDVPLLPTNQSIPFMHTRTNSNETSSPTSPGTASASPHGSRADLPSQIYRQNVSARSSRADLHRSRASNNTSPVRRQSPSQRTSRSDFSRPTRSSSRLAAKRNSGYSSPRRPPSPEKQPEDPSDLHDNWYVVNTSDDEQDHTQPPHHHQGRAGRKGEYERIDTLASSQTQPEPDENTNPHGQFFAGLTAAFQDEDLKRLGNSQYHALSQDPLDHGDLATAHGYPFDESLVPDPLSMNSPTPPPHRVLTPASANRASAADKKDKYYPNLNAGTKPSSQLAHEGNARVVSSSGADVLPAAASSRLGRRDVSGKVAEEGRGGDWAGPRNRKFSFEAAPM</sequence>
<gene>
    <name evidence="3" type="ORF">L228DRAFT_282161</name>
</gene>
<reference evidence="3 4" key="1">
    <citation type="journal article" date="2016" name="Fungal Biol.">
        <title>The genome of Xylona heveae provides a window into fungal endophytism.</title>
        <authorList>
            <person name="Gazis R."/>
            <person name="Kuo A."/>
            <person name="Riley R."/>
            <person name="LaButti K."/>
            <person name="Lipzen A."/>
            <person name="Lin J."/>
            <person name="Amirebrahimi M."/>
            <person name="Hesse C.N."/>
            <person name="Spatafora J.W."/>
            <person name="Henrissat B."/>
            <person name="Hainaut M."/>
            <person name="Grigoriev I.V."/>
            <person name="Hibbett D.S."/>
        </authorList>
    </citation>
    <scope>NUCLEOTIDE SEQUENCE [LARGE SCALE GENOMIC DNA]</scope>
    <source>
        <strain evidence="3 4">TC161</strain>
    </source>
</reference>
<protein>
    <submittedName>
        <fullName evidence="3">Uncharacterized protein</fullName>
    </submittedName>
</protein>
<dbReference type="GeneID" id="28901100"/>
<keyword evidence="4" id="KW-1185">Reference proteome</keyword>
<evidence type="ECO:0000256" key="2">
    <source>
        <dbReference type="SAM" id="Phobius"/>
    </source>
</evidence>
<feature type="transmembrane region" description="Helical" evidence="2">
    <location>
        <begin position="116"/>
        <end position="140"/>
    </location>
</feature>
<evidence type="ECO:0000256" key="1">
    <source>
        <dbReference type="SAM" id="MobiDB-lite"/>
    </source>
</evidence>
<dbReference type="AlphaFoldDB" id="A0A165HFG6"/>
<feature type="region of interest" description="Disordered" evidence="1">
    <location>
        <begin position="1"/>
        <end position="26"/>
    </location>
</feature>
<dbReference type="STRING" id="1328760.A0A165HFG6"/>
<feature type="compositionally biased region" description="Basic residues" evidence="1">
    <location>
        <begin position="429"/>
        <end position="438"/>
    </location>
</feature>
<accession>A0A165HFG6</accession>
<feature type="compositionally biased region" description="Low complexity" evidence="1">
    <location>
        <begin position="302"/>
        <end position="322"/>
    </location>
</feature>
<dbReference type="EMBL" id="KV407457">
    <property type="protein sequence ID" value="KZF23432.1"/>
    <property type="molecule type" value="Genomic_DNA"/>
</dbReference>
<feature type="transmembrane region" description="Helical" evidence="2">
    <location>
        <begin position="203"/>
        <end position="232"/>
    </location>
</feature>
<feature type="compositionally biased region" description="Polar residues" evidence="1">
    <location>
        <begin position="258"/>
        <end position="297"/>
    </location>
</feature>
<feature type="compositionally biased region" description="Polar residues" evidence="1">
    <location>
        <begin position="449"/>
        <end position="465"/>
    </location>
</feature>
<evidence type="ECO:0000313" key="3">
    <source>
        <dbReference type="EMBL" id="KZF23432.1"/>
    </source>
</evidence>
<dbReference type="RefSeq" id="XP_018188987.1">
    <property type="nucleotide sequence ID" value="XM_018335963.1"/>
</dbReference>
<feature type="compositionally biased region" description="Basic and acidic residues" evidence="1">
    <location>
        <begin position="589"/>
        <end position="603"/>
    </location>
</feature>
<feature type="compositionally biased region" description="Polar residues" evidence="1">
    <location>
        <begin position="554"/>
        <end position="563"/>
    </location>
</feature>
<feature type="compositionally biased region" description="Basic and acidic residues" evidence="1">
    <location>
        <begin position="398"/>
        <end position="412"/>
    </location>
</feature>
<evidence type="ECO:0000313" key="4">
    <source>
        <dbReference type="Proteomes" id="UP000076632"/>
    </source>
</evidence>